<name>A0A1Q5PN62_9ACTO</name>
<dbReference type="OrthoDB" id="3252061at2"/>
<dbReference type="AlphaFoldDB" id="A0A1Q5PN62"/>
<evidence type="ECO:0000313" key="2">
    <source>
        <dbReference type="EMBL" id="OKL48994.1"/>
    </source>
</evidence>
<dbReference type="RefSeq" id="WP_073708982.1">
    <property type="nucleotide sequence ID" value="NZ_MQSU01000002.1"/>
</dbReference>
<reference evidence="2 3" key="1">
    <citation type="submission" date="2016-11" db="EMBL/GenBank/DDBJ databases">
        <title>Actinomyces gypaetusis sp. nov. isolated from the vulture Gypaetus barbatus in Qinghai Tibet Plateau China.</title>
        <authorList>
            <person name="Meng X."/>
        </authorList>
    </citation>
    <scope>NUCLEOTIDE SEQUENCE [LARGE SCALE GENOMIC DNA]</scope>
    <source>
        <strain evidence="2 3">VUL4_2</strain>
    </source>
</reference>
<dbReference type="Proteomes" id="UP000186785">
    <property type="component" value="Unassembled WGS sequence"/>
</dbReference>
<keyword evidence="1" id="KW-0175">Coiled coil</keyword>
<proteinExistence type="predicted"/>
<dbReference type="EMBL" id="MQSV01000002">
    <property type="protein sequence ID" value="OKL48994.1"/>
    <property type="molecule type" value="Genomic_DNA"/>
</dbReference>
<organism evidence="2 3">
    <name type="scientific">Boudabousia liubingyangii</name>
    <dbReference type="NCBI Taxonomy" id="1921764"/>
    <lineage>
        <taxon>Bacteria</taxon>
        <taxon>Bacillati</taxon>
        <taxon>Actinomycetota</taxon>
        <taxon>Actinomycetes</taxon>
        <taxon>Actinomycetales</taxon>
        <taxon>Actinomycetaceae</taxon>
        <taxon>Boudabousia</taxon>
    </lineage>
</organism>
<evidence type="ECO:0000256" key="1">
    <source>
        <dbReference type="SAM" id="Coils"/>
    </source>
</evidence>
<sequence length="227" mass="24773">MTDYEDETTNLSVDEATAMSLLETLQELIETASASFPMTSFAKINRAQALDLLEQVREALPRDVVNADSIVNEANVVLARADEEARVRLEDATHQADTTLESARQEAENLHEQAQQQAQDINARAQQEAERLVSEAQAEADRLIADAQANAERLISAESVLQEANARANQVIRNAEREANRLTIDANQYARAQMDALVAQASEVAQVAAGGRDAIDNRLAGLEGYEA</sequence>
<feature type="coiled-coil region" evidence="1">
    <location>
        <begin position="93"/>
        <end position="192"/>
    </location>
</feature>
<gene>
    <name evidence="2" type="ORF">BSR29_03925</name>
</gene>
<evidence type="ECO:0000313" key="3">
    <source>
        <dbReference type="Proteomes" id="UP000186785"/>
    </source>
</evidence>
<comment type="caution">
    <text evidence="2">The sequence shown here is derived from an EMBL/GenBank/DDBJ whole genome shotgun (WGS) entry which is preliminary data.</text>
</comment>
<dbReference type="Gene3D" id="1.20.5.620">
    <property type="entry name" value="F1F0 ATP synthase subunit B, membrane domain"/>
    <property type="match status" value="1"/>
</dbReference>
<accession>A0A1Q5PN62</accession>
<dbReference type="STRING" id="1921764.BSR28_03495"/>
<protein>
    <recommendedName>
        <fullName evidence="4">ATPase</fullName>
    </recommendedName>
</protein>
<keyword evidence="3" id="KW-1185">Reference proteome</keyword>
<evidence type="ECO:0008006" key="4">
    <source>
        <dbReference type="Google" id="ProtNLM"/>
    </source>
</evidence>